<feature type="chain" id="PRO_5042248327" description="Lipoprotein" evidence="2">
    <location>
        <begin position="25"/>
        <end position="154"/>
    </location>
</feature>
<gene>
    <name evidence="3" type="ORF">NHF51_03645</name>
</gene>
<keyword evidence="1" id="KW-0175">Coiled coil</keyword>
<organism evidence="3 4">
    <name type="scientific">Aeromonas encheleia</name>
    <dbReference type="NCBI Taxonomy" id="73010"/>
    <lineage>
        <taxon>Bacteria</taxon>
        <taxon>Pseudomonadati</taxon>
        <taxon>Pseudomonadota</taxon>
        <taxon>Gammaproteobacteria</taxon>
        <taxon>Aeromonadales</taxon>
        <taxon>Aeromonadaceae</taxon>
        <taxon>Aeromonas</taxon>
    </lineage>
</organism>
<protein>
    <recommendedName>
        <fullName evidence="5">Lipoprotein</fullName>
    </recommendedName>
</protein>
<dbReference type="EMBL" id="CP099717">
    <property type="protein sequence ID" value="USV58278.1"/>
    <property type="molecule type" value="Genomic_DNA"/>
</dbReference>
<keyword evidence="2" id="KW-0732">Signal</keyword>
<dbReference type="PROSITE" id="PS51257">
    <property type="entry name" value="PROKAR_LIPOPROTEIN"/>
    <property type="match status" value="1"/>
</dbReference>
<proteinExistence type="predicted"/>
<accession>A0AAE9MIT0</accession>
<reference evidence="3" key="1">
    <citation type="submission" date="2022-06" db="EMBL/GenBank/DDBJ databases">
        <title>Complete Genome of Aeromonas sp. Strain SOD01 Isolated from an Urban Freshwater Stream.</title>
        <authorList>
            <person name="Williams L.E."/>
            <person name="Brysgel T."/>
            <person name="Capestro E.M."/>
            <person name="Foltz G.V."/>
            <person name="Gardner A.E."/>
            <person name="Ingrassia J."/>
            <person name="Peterson E."/>
            <person name="Arruda J."/>
            <person name="Flaherty I."/>
            <person name="Hunt M."/>
            <person name="Pappas G."/>
            <person name="Ramsaran S."/>
            <person name="Rocha M."/>
        </authorList>
    </citation>
    <scope>NUCLEOTIDE SEQUENCE</scope>
    <source>
        <strain evidence="3">SOD01</strain>
    </source>
</reference>
<dbReference type="Proteomes" id="UP001056890">
    <property type="component" value="Chromosome"/>
</dbReference>
<dbReference type="RefSeq" id="WP_252995637.1">
    <property type="nucleotide sequence ID" value="NZ_CP099717.1"/>
</dbReference>
<feature type="coiled-coil region" evidence="1">
    <location>
        <begin position="23"/>
        <end position="50"/>
    </location>
</feature>
<sequence>MFPPRTTLLLLTLLLGGCASPAHQQLGQTLSGLEGELERLEEELAAMNGLHYQQAIDAPAALRRYLSAPAPTAEGLVPEQIQLLDGPLLRYRYRLPTGMARLPLDNPCLRYEFELRHLGRLGQLDLVWQADDHQGRHRLYQADCRFSAMGPGLQ</sequence>
<evidence type="ECO:0008006" key="5">
    <source>
        <dbReference type="Google" id="ProtNLM"/>
    </source>
</evidence>
<name>A0AAE9MIT0_9GAMM</name>
<keyword evidence="4" id="KW-1185">Reference proteome</keyword>
<dbReference type="AlphaFoldDB" id="A0AAE9MIT0"/>
<evidence type="ECO:0000256" key="1">
    <source>
        <dbReference type="SAM" id="Coils"/>
    </source>
</evidence>
<evidence type="ECO:0000313" key="4">
    <source>
        <dbReference type="Proteomes" id="UP001056890"/>
    </source>
</evidence>
<evidence type="ECO:0000256" key="2">
    <source>
        <dbReference type="SAM" id="SignalP"/>
    </source>
</evidence>
<feature type="signal peptide" evidence="2">
    <location>
        <begin position="1"/>
        <end position="24"/>
    </location>
</feature>
<evidence type="ECO:0000313" key="3">
    <source>
        <dbReference type="EMBL" id="USV58278.1"/>
    </source>
</evidence>